<dbReference type="InterPro" id="IPR033985">
    <property type="entry name" value="SusD-like_N"/>
</dbReference>
<evidence type="ECO:0000313" key="6">
    <source>
        <dbReference type="Proteomes" id="UP000309594"/>
    </source>
</evidence>
<dbReference type="Gene3D" id="3.40.50.300">
    <property type="entry name" value="P-loop containing nucleotide triphosphate hydrolases"/>
    <property type="match status" value="1"/>
</dbReference>
<dbReference type="PANTHER" id="PTHR11361">
    <property type="entry name" value="DNA MISMATCH REPAIR PROTEIN MUTS FAMILY MEMBER"/>
    <property type="match status" value="1"/>
</dbReference>
<evidence type="ECO:0000256" key="2">
    <source>
        <dbReference type="ARBA" id="ARBA00022840"/>
    </source>
</evidence>
<feature type="domain" description="DNA mismatch repair proteins mutS family" evidence="4">
    <location>
        <begin position="335"/>
        <end position="521"/>
    </location>
</feature>
<dbReference type="GO" id="GO:0005829">
    <property type="term" value="C:cytosol"/>
    <property type="evidence" value="ECO:0007669"/>
    <property type="project" value="TreeGrafter"/>
</dbReference>
<evidence type="ECO:0000313" key="5">
    <source>
        <dbReference type="EMBL" id="TKC57114.1"/>
    </source>
</evidence>
<evidence type="ECO:0000256" key="3">
    <source>
        <dbReference type="ARBA" id="ARBA00023125"/>
    </source>
</evidence>
<dbReference type="PANTHER" id="PTHR11361:SF99">
    <property type="entry name" value="DNA MISMATCH REPAIR PROTEIN"/>
    <property type="match status" value="1"/>
</dbReference>
<reference evidence="5 6" key="1">
    <citation type="submission" date="2019-04" db="EMBL/GenBank/DDBJ databases">
        <title>Pedobacter sp. RP-1-16 sp. nov., isolated from Arctic soil.</title>
        <authorList>
            <person name="Dahal R.H."/>
            <person name="Kim D.-U."/>
        </authorList>
    </citation>
    <scope>NUCLEOTIDE SEQUENCE [LARGE SCALE GENOMIC DNA]</scope>
    <source>
        <strain evidence="5 6">RP-1-16</strain>
    </source>
</reference>
<dbReference type="GO" id="GO:0006298">
    <property type="term" value="P:mismatch repair"/>
    <property type="evidence" value="ECO:0007669"/>
    <property type="project" value="InterPro"/>
</dbReference>
<dbReference type="SMART" id="SM00534">
    <property type="entry name" value="MUTSac"/>
    <property type="match status" value="1"/>
</dbReference>
<dbReference type="Pfam" id="PF00488">
    <property type="entry name" value="MutS_V"/>
    <property type="match status" value="1"/>
</dbReference>
<gene>
    <name evidence="5" type="ORF">FBD94_21005</name>
</gene>
<dbReference type="Pfam" id="PF14322">
    <property type="entry name" value="SusD-like_3"/>
    <property type="match status" value="1"/>
</dbReference>
<sequence>MYRTMRKYINIIAAGIFILSVISCKKSFLEVVPKGKLIAQTYQDYNLLMNTSEFYLYPSYGPYEAAMIMGDDVAALDVYYNSARSNAATALFRWDANIFMPGNASTGNSEIPIFLRTMLLNIYTCNKIINEVMDATKGTEQQKLELLSEAKAQRAFIYIQIINYFGKPYNASTVSTDPGWPIVTSTDITATNFKRNSLQEVYDFIIKDFKDAIPNLRVQQDFPTRMSKAAAEGLLGKLYLFMGNSTAKSFNKLSYEQIADYDQLFRFKMRHLLLEILKHIYQLDVYISVARVAEERNYVFPQAVDQAEHLIRLTELYHPLVKNAKSNSIDMTPDKNIVFLTGANMAGKSTFMKSLGIALYLAHMGFPVAAAKMQFSVRDGIYTTINLPDDLSSGNSHFYAEVLRVKKVAKELGSAKNLFVIFDELFRGTNVKDAYEGTIAITEAFAKKPNCMFVVSTHIIEAGEVLKERCSNINFVYLPTVMENNMPRYTYKLEHGITADRHGMVIINNERILEIIRSKKNKPTSS</sequence>
<dbReference type="InterPro" id="IPR027417">
    <property type="entry name" value="P-loop_NTPase"/>
</dbReference>
<comment type="caution">
    <text evidence="5">The sequence shown here is derived from an EMBL/GenBank/DDBJ whole genome shotgun (WGS) entry which is preliminary data.</text>
</comment>
<dbReference type="InterPro" id="IPR000432">
    <property type="entry name" value="DNA_mismatch_repair_MutS_C"/>
</dbReference>
<keyword evidence="2" id="KW-0067">ATP-binding</keyword>
<dbReference type="SUPFAM" id="SSF52540">
    <property type="entry name" value="P-loop containing nucleoside triphosphate hydrolases"/>
    <property type="match status" value="1"/>
</dbReference>
<name>A0A4U1G1U0_9SPHI</name>
<protein>
    <recommendedName>
        <fullName evidence="4">DNA mismatch repair proteins mutS family domain-containing protein</fullName>
    </recommendedName>
</protein>
<dbReference type="InterPro" id="IPR011990">
    <property type="entry name" value="TPR-like_helical_dom_sf"/>
</dbReference>
<dbReference type="GO" id="GO:0030983">
    <property type="term" value="F:mismatched DNA binding"/>
    <property type="evidence" value="ECO:0007669"/>
    <property type="project" value="InterPro"/>
</dbReference>
<dbReference type="PROSITE" id="PS51257">
    <property type="entry name" value="PROKAR_LIPOPROTEIN"/>
    <property type="match status" value="1"/>
</dbReference>
<dbReference type="GO" id="GO:0140664">
    <property type="term" value="F:ATP-dependent DNA damage sensor activity"/>
    <property type="evidence" value="ECO:0007669"/>
    <property type="project" value="InterPro"/>
</dbReference>
<accession>A0A4U1G1U0</accession>
<dbReference type="AlphaFoldDB" id="A0A4U1G1U0"/>
<keyword evidence="1" id="KW-0547">Nucleotide-binding</keyword>
<dbReference type="SUPFAM" id="SSF48452">
    <property type="entry name" value="TPR-like"/>
    <property type="match status" value="1"/>
</dbReference>
<keyword evidence="3" id="KW-0238">DNA-binding</keyword>
<organism evidence="5 6">
    <name type="scientific">Pedobacter hiemivivus</name>
    <dbReference type="NCBI Taxonomy" id="2530454"/>
    <lineage>
        <taxon>Bacteria</taxon>
        <taxon>Pseudomonadati</taxon>
        <taxon>Bacteroidota</taxon>
        <taxon>Sphingobacteriia</taxon>
        <taxon>Sphingobacteriales</taxon>
        <taxon>Sphingobacteriaceae</taxon>
        <taxon>Pedobacter</taxon>
    </lineage>
</organism>
<proteinExistence type="predicted"/>
<evidence type="ECO:0000259" key="4">
    <source>
        <dbReference type="SMART" id="SM00534"/>
    </source>
</evidence>
<dbReference type="EMBL" id="SWDX01000010">
    <property type="protein sequence ID" value="TKC57114.1"/>
    <property type="molecule type" value="Genomic_DNA"/>
</dbReference>
<dbReference type="Proteomes" id="UP000309594">
    <property type="component" value="Unassembled WGS sequence"/>
</dbReference>
<dbReference type="InterPro" id="IPR045076">
    <property type="entry name" value="MutS"/>
</dbReference>
<dbReference type="GO" id="GO:0005524">
    <property type="term" value="F:ATP binding"/>
    <property type="evidence" value="ECO:0007669"/>
    <property type="project" value="UniProtKB-KW"/>
</dbReference>
<evidence type="ECO:0000256" key="1">
    <source>
        <dbReference type="ARBA" id="ARBA00022741"/>
    </source>
</evidence>
<dbReference type="Gene3D" id="1.25.40.390">
    <property type="match status" value="1"/>
</dbReference>